<dbReference type="AlphaFoldDB" id="A0A9P5X774"/>
<evidence type="ECO:0000256" key="6">
    <source>
        <dbReference type="ARBA" id="ARBA00022801"/>
    </source>
</evidence>
<dbReference type="SUPFAM" id="SSF54001">
    <property type="entry name" value="Cysteine proteinases"/>
    <property type="match status" value="1"/>
</dbReference>
<dbReference type="EC" id="3.4.19.12" evidence="3 8"/>
<organism evidence="11 12">
    <name type="scientific">Macrolepiota fuliginosa MF-IS2</name>
    <dbReference type="NCBI Taxonomy" id="1400762"/>
    <lineage>
        <taxon>Eukaryota</taxon>
        <taxon>Fungi</taxon>
        <taxon>Dikarya</taxon>
        <taxon>Basidiomycota</taxon>
        <taxon>Agaricomycotina</taxon>
        <taxon>Agaricomycetes</taxon>
        <taxon>Agaricomycetidae</taxon>
        <taxon>Agaricales</taxon>
        <taxon>Agaricineae</taxon>
        <taxon>Agaricaceae</taxon>
        <taxon>Macrolepiota</taxon>
    </lineage>
</organism>
<evidence type="ECO:0000256" key="4">
    <source>
        <dbReference type="ARBA" id="ARBA00022670"/>
    </source>
</evidence>
<evidence type="ECO:0000256" key="2">
    <source>
        <dbReference type="ARBA" id="ARBA00009326"/>
    </source>
</evidence>
<keyword evidence="5 8" id="KW-0833">Ubl conjugation pathway</keyword>
<dbReference type="PROSITE" id="PS52048">
    <property type="entry name" value="UCH_DOMAIN"/>
    <property type="match status" value="1"/>
</dbReference>
<dbReference type="EMBL" id="MU151281">
    <property type="protein sequence ID" value="KAF9445789.1"/>
    <property type="molecule type" value="Genomic_DNA"/>
</dbReference>
<name>A0A9P5X774_9AGAR</name>
<keyword evidence="6 8" id="KW-0378">Hydrolase</keyword>
<feature type="site" description="Important for enzyme activity" evidence="8">
    <location>
        <position position="234"/>
    </location>
</feature>
<dbReference type="InterPro" id="IPR036959">
    <property type="entry name" value="Peptidase_C12_UCH_sf"/>
</dbReference>
<dbReference type="GO" id="GO:0005737">
    <property type="term" value="C:cytoplasm"/>
    <property type="evidence" value="ECO:0007669"/>
    <property type="project" value="TreeGrafter"/>
</dbReference>
<sequence>MTNSNSPLMDGASSEPSLDLVGGPFTVIESDPGVFTSLATGFGVKRVEVVELYDIEPWAVDHLDPYGLIFCFTWHKDTHRPTDFDDPAAERVWFANQLSDDACATHAILNVLFNCPELELGDELENFRRETRDFSPLMRGLAITNSPLLRRVHNSLARPTDIRASLNTIAIDTLNPKKKGPQSSGTKGQSGRQPKSRKSKSDKRRKQEEPDEDENPTYHFIGYVPAFGKVWELDGLKSGPLEVGELAMETSRDGWMDVVRPALRHKMAKYGGSGLEDSNIRFSLLAIVQDTQLKIFDELEFLRKDKDGLETQMTPGWIDKVDAVLYHQCQKVFECMTPDGYEHPPGFANRRMQRDVELMEMPKDVLIMAWQTVAQDAIQARAALDDEISKRAQADTEHLKRTFDYEPFCKAFVAELHNQGLLHPLLDLDENGCKMKQPYPKKKQKS</sequence>
<dbReference type="OrthoDB" id="1924260at2759"/>
<feature type="site" description="Transition state stabilizer" evidence="8">
    <location>
        <position position="97"/>
    </location>
</feature>
<keyword evidence="7 8" id="KW-0788">Thiol protease</keyword>
<feature type="compositionally biased region" description="Basic residues" evidence="9">
    <location>
        <begin position="194"/>
        <end position="204"/>
    </location>
</feature>
<evidence type="ECO:0000256" key="5">
    <source>
        <dbReference type="ARBA" id="ARBA00022786"/>
    </source>
</evidence>
<dbReference type="Pfam" id="PF01088">
    <property type="entry name" value="Peptidase_C12"/>
    <property type="match status" value="1"/>
</dbReference>
<dbReference type="Gene3D" id="3.40.532.10">
    <property type="entry name" value="Peptidase C12, ubiquitin carboxyl-terminal hydrolase"/>
    <property type="match status" value="1"/>
</dbReference>
<proteinExistence type="inferred from homology"/>
<feature type="compositionally biased region" description="Polar residues" evidence="9">
    <location>
        <begin position="181"/>
        <end position="193"/>
    </location>
</feature>
<dbReference type="PANTHER" id="PTHR10589:SF16">
    <property type="entry name" value="UBIQUITIN CARBOXYL-TERMINAL HYDROLASE ISOZYME L5"/>
    <property type="match status" value="1"/>
</dbReference>
<accession>A0A9P5X774</accession>
<keyword evidence="12" id="KW-1185">Reference proteome</keyword>
<comment type="similarity">
    <text evidence="2 8">Belongs to the peptidase C12 family.</text>
</comment>
<dbReference type="GO" id="GO:0004843">
    <property type="term" value="F:cysteine-type deubiquitinase activity"/>
    <property type="evidence" value="ECO:0007669"/>
    <property type="project" value="UniProtKB-UniRule"/>
</dbReference>
<evidence type="ECO:0000259" key="10">
    <source>
        <dbReference type="PROSITE" id="PS52048"/>
    </source>
</evidence>
<evidence type="ECO:0000256" key="8">
    <source>
        <dbReference type="PROSITE-ProRule" id="PRU01393"/>
    </source>
</evidence>
<keyword evidence="4 8" id="KW-0645">Protease</keyword>
<dbReference type="PANTHER" id="PTHR10589">
    <property type="entry name" value="UBIQUITIN CARBOXYL-TERMINAL HYDROLASE"/>
    <property type="match status" value="1"/>
</dbReference>
<comment type="catalytic activity">
    <reaction evidence="1 8">
        <text>Thiol-dependent hydrolysis of ester, thioester, amide, peptide and isopeptide bonds formed by the C-terminal Gly of ubiquitin (a 76-residue protein attached to proteins as an intracellular targeting signal).</text>
        <dbReference type="EC" id="3.4.19.12"/>
    </reaction>
</comment>
<evidence type="ECO:0000313" key="12">
    <source>
        <dbReference type="Proteomes" id="UP000807342"/>
    </source>
</evidence>
<evidence type="ECO:0000256" key="7">
    <source>
        <dbReference type="ARBA" id="ARBA00022807"/>
    </source>
</evidence>
<feature type="domain" description="UCH catalytic" evidence="10">
    <location>
        <begin position="24"/>
        <end position="289"/>
    </location>
</feature>
<evidence type="ECO:0000256" key="9">
    <source>
        <dbReference type="SAM" id="MobiDB-lite"/>
    </source>
</evidence>
<dbReference type="InterPro" id="IPR038765">
    <property type="entry name" value="Papain-like_cys_pep_sf"/>
</dbReference>
<comment type="caution">
    <text evidence="11">The sequence shown here is derived from an EMBL/GenBank/DDBJ whole genome shotgun (WGS) entry which is preliminary data.</text>
</comment>
<evidence type="ECO:0000256" key="1">
    <source>
        <dbReference type="ARBA" id="ARBA00000707"/>
    </source>
</evidence>
<dbReference type="GO" id="GO:0006511">
    <property type="term" value="P:ubiquitin-dependent protein catabolic process"/>
    <property type="evidence" value="ECO:0007669"/>
    <property type="project" value="UniProtKB-UniRule"/>
</dbReference>
<dbReference type="InterPro" id="IPR001578">
    <property type="entry name" value="Peptidase_C12_UCH"/>
</dbReference>
<feature type="region of interest" description="Disordered" evidence="9">
    <location>
        <begin position="172"/>
        <end position="218"/>
    </location>
</feature>
<dbReference type="Proteomes" id="UP000807342">
    <property type="component" value="Unassembled WGS sequence"/>
</dbReference>
<feature type="active site" description="Proton donor" evidence="8">
    <location>
        <position position="219"/>
    </location>
</feature>
<dbReference type="GO" id="GO:0016579">
    <property type="term" value="P:protein deubiquitination"/>
    <property type="evidence" value="ECO:0007669"/>
    <property type="project" value="TreeGrafter"/>
</dbReference>
<feature type="active site" description="Nucleophile" evidence="8">
    <location>
        <position position="103"/>
    </location>
</feature>
<reference evidence="11" key="1">
    <citation type="submission" date="2020-11" db="EMBL/GenBank/DDBJ databases">
        <authorList>
            <consortium name="DOE Joint Genome Institute"/>
            <person name="Ahrendt S."/>
            <person name="Riley R."/>
            <person name="Andreopoulos W."/>
            <person name="Labutti K."/>
            <person name="Pangilinan J."/>
            <person name="Ruiz-Duenas F.J."/>
            <person name="Barrasa J.M."/>
            <person name="Sanchez-Garcia M."/>
            <person name="Camarero S."/>
            <person name="Miyauchi S."/>
            <person name="Serrano A."/>
            <person name="Linde D."/>
            <person name="Babiker R."/>
            <person name="Drula E."/>
            <person name="Ayuso-Fernandez I."/>
            <person name="Pacheco R."/>
            <person name="Padilla G."/>
            <person name="Ferreira P."/>
            <person name="Barriuso J."/>
            <person name="Kellner H."/>
            <person name="Castanera R."/>
            <person name="Alfaro M."/>
            <person name="Ramirez L."/>
            <person name="Pisabarro A.G."/>
            <person name="Kuo A."/>
            <person name="Tritt A."/>
            <person name="Lipzen A."/>
            <person name="He G."/>
            <person name="Yan M."/>
            <person name="Ng V."/>
            <person name="Cullen D."/>
            <person name="Martin F."/>
            <person name="Rosso M.-N."/>
            <person name="Henrissat B."/>
            <person name="Hibbett D."/>
            <person name="Martinez A.T."/>
            <person name="Grigoriev I.V."/>
        </authorList>
    </citation>
    <scope>NUCLEOTIDE SEQUENCE</scope>
    <source>
        <strain evidence="11">MF-IS2</strain>
    </source>
</reference>
<protein>
    <recommendedName>
        <fullName evidence="3 8">ubiquitinyl hydrolase 1</fullName>
        <ecNumber evidence="3 8">3.4.19.12</ecNumber>
    </recommendedName>
</protein>
<gene>
    <name evidence="11" type="ORF">P691DRAFT_734410</name>
</gene>
<evidence type="ECO:0000313" key="11">
    <source>
        <dbReference type="EMBL" id="KAF9445789.1"/>
    </source>
</evidence>
<evidence type="ECO:0000256" key="3">
    <source>
        <dbReference type="ARBA" id="ARBA00012759"/>
    </source>
</evidence>